<dbReference type="SUPFAM" id="SSF103642">
    <property type="entry name" value="Sec-C motif"/>
    <property type="match status" value="1"/>
</dbReference>
<dbReference type="PANTHER" id="PTHR33747:SF1">
    <property type="entry name" value="ADENYLATE CYCLASE-ASSOCIATED CAP C-TERMINAL DOMAIN-CONTAINING PROTEIN"/>
    <property type="match status" value="1"/>
</dbReference>
<proteinExistence type="predicted"/>
<dbReference type="RefSeq" id="WP_076546250.1">
    <property type="nucleotide sequence ID" value="NZ_FTNC01000044.1"/>
</dbReference>
<dbReference type="EMBL" id="FTNC01000044">
    <property type="protein sequence ID" value="SIR60490.1"/>
    <property type="molecule type" value="Genomic_DNA"/>
</dbReference>
<organism evidence="2 3">
    <name type="scientific">Halanaerobium kushneri</name>
    <dbReference type="NCBI Taxonomy" id="56779"/>
    <lineage>
        <taxon>Bacteria</taxon>
        <taxon>Bacillati</taxon>
        <taxon>Bacillota</taxon>
        <taxon>Clostridia</taxon>
        <taxon>Halanaerobiales</taxon>
        <taxon>Halanaerobiaceae</taxon>
        <taxon>Halanaerobium</taxon>
    </lineage>
</organism>
<gene>
    <name evidence="2" type="ORF">SAMN05421834_14410</name>
</gene>
<evidence type="ECO:0000256" key="1">
    <source>
        <dbReference type="SAM" id="MobiDB-lite"/>
    </source>
</evidence>
<protein>
    <submittedName>
        <fullName evidence="2">SEC-C motif-containing protein</fullName>
    </submittedName>
</protein>
<keyword evidence="3" id="KW-1185">Reference proteome</keyword>
<feature type="compositionally biased region" description="Basic residues" evidence="1">
    <location>
        <begin position="332"/>
        <end position="344"/>
    </location>
</feature>
<dbReference type="PANTHER" id="PTHR33747">
    <property type="entry name" value="UPF0225 PROTEIN SCO1677"/>
    <property type="match status" value="1"/>
</dbReference>
<reference evidence="3" key="1">
    <citation type="submission" date="2017-01" db="EMBL/GenBank/DDBJ databases">
        <authorList>
            <person name="Varghese N."/>
            <person name="Submissions S."/>
        </authorList>
    </citation>
    <scope>NUCLEOTIDE SEQUENCE [LARGE SCALE GENOMIC DNA]</scope>
    <source>
        <strain evidence="3">ATCC 700103</strain>
    </source>
</reference>
<accession>A0A1N7CA69</accession>
<dbReference type="AlphaFoldDB" id="A0A1N7CA69"/>
<evidence type="ECO:0000313" key="2">
    <source>
        <dbReference type="EMBL" id="SIR60490.1"/>
    </source>
</evidence>
<evidence type="ECO:0000313" key="3">
    <source>
        <dbReference type="Proteomes" id="UP000185669"/>
    </source>
</evidence>
<name>A0A1N7CA69_9FIRM</name>
<dbReference type="Pfam" id="PF02810">
    <property type="entry name" value="SEC-C"/>
    <property type="match status" value="1"/>
</dbReference>
<feature type="compositionally biased region" description="Basic and acidic residues" evidence="1">
    <location>
        <begin position="345"/>
        <end position="359"/>
    </location>
</feature>
<dbReference type="STRING" id="56779.SAMN05421834_14410"/>
<dbReference type="Gene3D" id="3.10.450.50">
    <property type="match status" value="1"/>
</dbReference>
<dbReference type="InterPro" id="IPR004027">
    <property type="entry name" value="SEC_C_motif"/>
</dbReference>
<sequence>MYQNYKEFLASYTKSDLTKIRQYWNFSGISQLNKAELVDVLDQKIKENLREWMGYQSSKEINFLKKIIKEQQQIDWLEITPQDILPPALDNYHGHGIIDIKDTETERSVRIPADLAAEIAEIITYSDFQEEIKNNDRLLQFARGLLAYYGVLSIMQLIEFYDFYFEVETEPEKFYHFLKLINEAFLNTFDIEYFDHYYLYSGVFNPEEMIREIKMRPQINYYHPKKKDILYAGKHDREKLNFTQQKFRKKLLKDFSLSKDEVEEIIWTMMLDIKNDRKTIEIIQELADRLEFDHFDQAQDFFQEMNEFHNNTRLWVLKGHTPNEIMEEERKHLRPLPKKGYKSRSRGDETVVKEEKVGRNDPCPCGSGKKYKKCCLGKD</sequence>
<feature type="region of interest" description="Disordered" evidence="1">
    <location>
        <begin position="328"/>
        <end position="369"/>
    </location>
</feature>
<dbReference type="Proteomes" id="UP000185669">
    <property type="component" value="Unassembled WGS sequence"/>
</dbReference>